<dbReference type="SUPFAM" id="SSF53613">
    <property type="entry name" value="Ribokinase-like"/>
    <property type="match status" value="1"/>
</dbReference>
<accession>A0A4Y1ZF54</accession>
<dbReference type="AlphaFoldDB" id="A0A4Y1ZF54"/>
<dbReference type="PRINTS" id="PR00990">
    <property type="entry name" value="RIBOKINASE"/>
</dbReference>
<organism evidence="4 5">
    <name type="scientific">Sporolactobacillus inulinus</name>
    <dbReference type="NCBI Taxonomy" id="2078"/>
    <lineage>
        <taxon>Bacteria</taxon>
        <taxon>Bacillati</taxon>
        <taxon>Bacillota</taxon>
        <taxon>Bacilli</taxon>
        <taxon>Bacillales</taxon>
        <taxon>Sporolactobacillaceae</taxon>
        <taxon>Sporolactobacillus</taxon>
    </lineage>
</organism>
<gene>
    <name evidence="4" type="ORF">NBRC111894_3134</name>
</gene>
<dbReference type="Gene3D" id="3.40.1190.20">
    <property type="match status" value="1"/>
</dbReference>
<sequence>MNYDIAVVGSINMDVVAKCGKYPEYGETTFANSVDMLPGGKGSNQAVSAARLGKRTCFIGAVGKIVPVISS</sequence>
<proteinExistence type="predicted"/>
<evidence type="ECO:0000259" key="3">
    <source>
        <dbReference type="Pfam" id="PF00294"/>
    </source>
</evidence>
<dbReference type="PANTHER" id="PTHR10584:SF166">
    <property type="entry name" value="RIBOKINASE"/>
    <property type="match status" value="1"/>
</dbReference>
<feature type="domain" description="Carbohydrate kinase PfkB" evidence="3">
    <location>
        <begin position="4"/>
        <end position="64"/>
    </location>
</feature>
<dbReference type="EC" id="2.7.1.15" evidence="4"/>
<evidence type="ECO:0000256" key="1">
    <source>
        <dbReference type="ARBA" id="ARBA00022679"/>
    </source>
</evidence>
<keyword evidence="1 4" id="KW-0808">Transferase</keyword>
<dbReference type="Proteomes" id="UP000319716">
    <property type="component" value="Unassembled WGS sequence"/>
</dbReference>
<dbReference type="InterPro" id="IPR011611">
    <property type="entry name" value="PfkB_dom"/>
</dbReference>
<evidence type="ECO:0000313" key="4">
    <source>
        <dbReference type="EMBL" id="GAY77580.1"/>
    </source>
</evidence>
<evidence type="ECO:0000313" key="5">
    <source>
        <dbReference type="Proteomes" id="UP000319716"/>
    </source>
</evidence>
<reference evidence="4 5" key="1">
    <citation type="submission" date="2017-11" db="EMBL/GenBank/DDBJ databases">
        <title>Draft Genome Sequence of Sporolactobacillus inulinus NBRC 111894 Isolated from Koso, a Japanese Sugar-Vegetable Fermented Beverage.</title>
        <authorList>
            <person name="Chiou T.Y."/>
            <person name="Oshima K."/>
            <person name="Suda W."/>
            <person name="Hattori M."/>
            <person name="Takahashi T."/>
        </authorList>
    </citation>
    <scope>NUCLEOTIDE SEQUENCE [LARGE SCALE GENOMIC DNA]</scope>
    <source>
        <strain evidence="4 5">NBRC111894</strain>
    </source>
</reference>
<name>A0A4Y1ZF54_9BACL</name>
<evidence type="ECO:0000256" key="2">
    <source>
        <dbReference type="ARBA" id="ARBA00022777"/>
    </source>
</evidence>
<dbReference type="PANTHER" id="PTHR10584">
    <property type="entry name" value="SUGAR KINASE"/>
    <property type="match status" value="1"/>
</dbReference>
<keyword evidence="2 4" id="KW-0418">Kinase</keyword>
<comment type="caution">
    <text evidence="4">The sequence shown here is derived from an EMBL/GenBank/DDBJ whole genome shotgun (WGS) entry which is preliminary data.</text>
</comment>
<dbReference type="InterPro" id="IPR029056">
    <property type="entry name" value="Ribokinase-like"/>
</dbReference>
<dbReference type="GO" id="GO:0005829">
    <property type="term" value="C:cytosol"/>
    <property type="evidence" value="ECO:0007669"/>
    <property type="project" value="TreeGrafter"/>
</dbReference>
<dbReference type="EMBL" id="BEXB01000029">
    <property type="protein sequence ID" value="GAY77580.1"/>
    <property type="molecule type" value="Genomic_DNA"/>
</dbReference>
<dbReference type="GO" id="GO:0004747">
    <property type="term" value="F:ribokinase activity"/>
    <property type="evidence" value="ECO:0007669"/>
    <property type="project" value="UniProtKB-EC"/>
</dbReference>
<protein>
    <submittedName>
        <fullName evidence="4">Ribokinase</fullName>
        <ecNumber evidence="4">2.7.1.15</ecNumber>
    </submittedName>
</protein>
<dbReference type="Pfam" id="PF00294">
    <property type="entry name" value="PfkB"/>
    <property type="match status" value="1"/>
</dbReference>
<dbReference type="InterPro" id="IPR002139">
    <property type="entry name" value="Ribo/fructo_kinase"/>
</dbReference>